<dbReference type="InterPro" id="IPR013324">
    <property type="entry name" value="RNA_pol_sigma_r3/r4-like"/>
</dbReference>
<dbReference type="Gene3D" id="1.10.1740.10">
    <property type="match status" value="1"/>
</dbReference>
<evidence type="ECO:0000256" key="3">
    <source>
        <dbReference type="ARBA" id="ARBA00023082"/>
    </source>
</evidence>
<evidence type="ECO:0000256" key="1">
    <source>
        <dbReference type="ARBA" id="ARBA00010641"/>
    </source>
</evidence>
<comment type="similarity">
    <text evidence="1">Belongs to the sigma-70 factor family. ECF subfamily.</text>
</comment>
<dbReference type="Proteomes" id="UP000682811">
    <property type="component" value="Unassembled WGS sequence"/>
</dbReference>
<reference evidence="7 8" key="1">
    <citation type="submission" date="2021-03" db="EMBL/GenBank/DDBJ databases">
        <title>Antimicrobial resistance genes in bacteria isolated from Japanese honey, and their potential for conferring macrolide and lincosamide resistance in the American foulbrood pathogen Paenibacillus larvae.</title>
        <authorList>
            <person name="Okamoto M."/>
            <person name="Kumagai M."/>
            <person name="Kanamori H."/>
            <person name="Takamatsu D."/>
        </authorList>
    </citation>
    <scope>NUCLEOTIDE SEQUENCE [LARGE SCALE GENOMIC DNA]</scope>
    <source>
        <strain evidence="7 8">J34TS1</strain>
    </source>
</reference>
<accession>A0A920CNJ2</accession>
<dbReference type="Gene3D" id="1.10.10.10">
    <property type="entry name" value="Winged helix-like DNA-binding domain superfamily/Winged helix DNA-binding domain"/>
    <property type="match status" value="1"/>
</dbReference>
<organism evidence="7 8">
    <name type="scientific">Paenibacillus azoreducens</name>
    <dbReference type="NCBI Taxonomy" id="116718"/>
    <lineage>
        <taxon>Bacteria</taxon>
        <taxon>Bacillati</taxon>
        <taxon>Bacillota</taxon>
        <taxon>Bacilli</taxon>
        <taxon>Bacillales</taxon>
        <taxon>Paenibacillaceae</taxon>
        <taxon>Paenibacillus</taxon>
    </lineage>
</organism>
<dbReference type="AlphaFoldDB" id="A0A920CNJ2"/>
<dbReference type="CDD" id="cd06171">
    <property type="entry name" value="Sigma70_r4"/>
    <property type="match status" value="1"/>
</dbReference>
<dbReference type="InterPro" id="IPR014284">
    <property type="entry name" value="RNA_pol_sigma-70_dom"/>
</dbReference>
<dbReference type="Pfam" id="PF04542">
    <property type="entry name" value="Sigma70_r2"/>
    <property type="match status" value="1"/>
</dbReference>
<protein>
    <submittedName>
        <fullName evidence="7">RNA polymerase subunit sigma-24</fullName>
    </submittedName>
</protein>
<dbReference type="GO" id="GO:0006352">
    <property type="term" value="P:DNA-templated transcription initiation"/>
    <property type="evidence" value="ECO:0007669"/>
    <property type="project" value="InterPro"/>
</dbReference>
<feature type="domain" description="RNA polymerase sigma factor 70 region 4 type 2" evidence="6">
    <location>
        <begin position="112"/>
        <end position="163"/>
    </location>
</feature>
<dbReference type="InterPro" id="IPR013249">
    <property type="entry name" value="RNA_pol_sigma70_r4_t2"/>
</dbReference>
<gene>
    <name evidence="7" type="ORF">J34TS1_01950</name>
</gene>
<evidence type="ECO:0000259" key="6">
    <source>
        <dbReference type="Pfam" id="PF08281"/>
    </source>
</evidence>
<dbReference type="PANTHER" id="PTHR43133">
    <property type="entry name" value="RNA POLYMERASE ECF-TYPE SIGMA FACTO"/>
    <property type="match status" value="1"/>
</dbReference>
<keyword evidence="3" id="KW-0731">Sigma factor</keyword>
<keyword evidence="4" id="KW-0804">Transcription</keyword>
<dbReference type="InterPro" id="IPR007627">
    <property type="entry name" value="RNA_pol_sigma70_r2"/>
</dbReference>
<dbReference type="SUPFAM" id="SSF88946">
    <property type="entry name" value="Sigma2 domain of RNA polymerase sigma factors"/>
    <property type="match status" value="1"/>
</dbReference>
<feature type="domain" description="RNA polymerase sigma-70 region 2" evidence="5">
    <location>
        <begin position="21"/>
        <end position="88"/>
    </location>
</feature>
<evidence type="ECO:0000313" key="7">
    <source>
        <dbReference type="EMBL" id="GIO45430.1"/>
    </source>
</evidence>
<dbReference type="SUPFAM" id="SSF88659">
    <property type="entry name" value="Sigma3 and sigma4 domains of RNA polymerase sigma factors"/>
    <property type="match status" value="1"/>
</dbReference>
<keyword evidence="8" id="KW-1185">Reference proteome</keyword>
<comment type="caution">
    <text evidence="7">The sequence shown here is derived from an EMBL/GenBank/DDBJ whole genome shotgun (WGS) entry which is preliminary data.</text>
</comment>
<dbReference type="NCBIfam" id="TIGR02937">
    <property type="entry name" value="sigma70-ECF"/>
    <property type="match status" value="1"/>
</dbReference>
<dbReference type="PANTHER" id="PTHR43133:SF51">
    <property type="entry name" value="RNA POLYMERASE SIGMA FACTOR"/>
    <property type="match status" value="1"/>
</dbReference>
<evidence type="ECO:0000256" key="2">
    <source>
        <dbReference type="ARBA" id="ARBA00023015"/>
    </source>
</evidence>
<evidence type="ECO:0000313" key="8">
    <source>
        <dbReference type="Proteomes" id="UP000682811"/>
    </source>
</evidence>
<dbReference type="Pfam" id="PF08281">
    <property type="entry name" value="Sigma70_r4_2"/>
    <property type="match status" value="1"/>
</dbReference>
<keyword evidence="2" id="KW-0805">Transcription regulation</keyword>
<sequence length="177" mass="20353">MSSIQTVQEARSGSREAFICLIHENEQMMYAIAKGFFKSDEDAADAIQETILKAYKGITKLREPAYFRTWLIRILINECRQLIRQKGKVIPLKHIVERADPSNRIEAASQLELYDFLCGLDFEHKEVVMLYYLEDFPVKDIAQTLGISESAVKSRLHRARAKLAVLFKETEGEAEQQ</sequence>
<evidence type="ECO:0000259" key="5">
    <source>
        <dbReference type="Pfam" id="PF04542"/>
    </source>
</evidence>
<dbReference type="EMBL" id="BORT01000001">
    <property type="protein sequence ID" value="GIO45430.1"/>
    <property type="molecule type" value="Genomic_DNA"/>
</dbReference>
<dbReference type="GO" id="GO:0003677">
    <property type="term" value="F:DNA binding"/>
    <property type="evidence" value="ECO:0007669"/>
    <property type="project" value="InterPro"/>
</dbReference>
<dbReference type="InterPro" id="IPR036388">
    <property type="entry name" value="WH-like_DNA-bd_sf"/>
</dbReference>
<dbReference type="GO" id="GO:0016987">
    <property type="term" value="F:sigma factor activity"/>
    <property type="evidence" value="ECO:0007669"/>
    <property type="project" value="UniProtKB-KW"/>
</dbReference>
<dbReference type="InterPro" id="IPR013325">
    <property type="entry name" value="RNA_pol_sigma_r2"/>
</dbReference>
<dbReference type="InterPro" id="IPR039425">
    <property type="entry name" value="RNA_pol_sigma-70-like"/>
</dbReference>
<name>A0A920CNJ2_9BACL</name>
<evidence type="ECO:0000256" key="4">
    <source>
        <dbReference type="ARBA" id="ARBA00023163"/>
    </source>
</evidence>
<dbReference type="RefSeq" id="WP_212976614.1">
    <property type="nucleotide sequence ID" value="NZ_AP025343.1"/>
</dbReference>
<proteinExistence type="inferred from homology"/>